<name>A0A4U0RMH4_9ACTN</name>
<protein>
    <submittedName>
        <fullName evidence="1">Uncharacterized protein</fullName>
    </submittedName>
</protein>
<dbReference type="RefSeq" id="WP_136730659.1">
    <property type="nucleotide sequence ID" value="NZ_SUMC01000151.1"/>
</dbReference>
<gene>
    <name evidence="1" type="ORF">FCI23_50210</name>
</gene>
<keyword evidence="2" id="KW-1185">Reference proteome</keyword>
<accession>A0A4U0RMH4</accession>
<proteinExistence type="predicted"/>
<comment type="caution">
    <text evidence="1">The sequence shown here is derived from an EMBL/GenBank/DDBJ whole genome shotgun (WGS) entry which is preliminary data.</text>
</comment>
<organism evidence="1 2">
    <name type="scientific">Actinacidiphila oryziradicis</name>
    <dbReference type="NCBI Taxonomy" id="2571141"/>
    <lineage>
        <taxon>Bacteria</taxon>
        <taxon>Bacillati</taxon>
        <taxon>Actinomycetota</taxon>
        <taxon>Actinomycetes</taxon>
        <taxon>Kitasatosporales</taxon>
        <taxon>Streptomycetaceae</taxon>
        <taxon>Actinacidiphila</taxon>
    </lineage>
</organism>
<reference evidence="1 2" key="1">
    <citation type="submission" date="2019-04" db="EMBL/GenBank/DDBJ databases">
        <title>Streptomyces oryziradicis sp. nov., a novel actinomycete isolated from rhizosphere soil of rice (Oryza sativa L.).</title>
        <authorList>
            <person name="Li C."/>
        </authorList>
    </citation>
    <scope>NUCLEOTIDE SEQUENCE [LARGE SCALE GENOMIC DNA]</scope>
    <source>
        <strain evidence="1 2">NEAU-C40</strain>
    </source>
</reference>
<dbReference type="EMBL" id="SUMC01000151">
    <property type="protein sequence ID" value="TJZ97041.1"/>
    <property type="molecule type" value="Genomic_DNA"/>
</dbReference>
<dbReference type="OrthoDB" id="3539102at2"/>
<dbReference type="Proteomes" id="UP000305778">
    <property type="component" value="Unassembled WGS sequence"/>
</dbReference>
<sequence length="81" mass="9200">MALAVLASACLLLITLGYIGRCWLRPFTPCRHCHGMGHALTTDRKGRPKRGKDCRHCHGHGIRTGRHLWNAWTRTRRAGTR</sequence>
<dbReference type="AlphaFoldDB" id="A0A4U0RMH4"/>
<evidence type="ECO:0000313" key="2">
    <source>
        <dbReference type="Proteomes" id="UP000305778"/>
    </source>
</evidence>
<evidence type="ECO:0000313" key="1">
    <source>
        <dbReference type="EMBL" id="TJZ97041.1"/>
    </source>
</evidence>